<name>A0A830GVP9_9CREN</name>
<gene>
    <name evidence="5" type="ORF">GCM10007981_14700</name>
</gene>
<dbReference type="Pfam" id="PF04013">
    <property type="entry name" value="Methyltrn_RNA_2"/>
    <property type="match status" value="1"/>
</dbReference>
<dbReference type="GO" id="GO:0030488">
    <property type="term" value="P:tRNA methylation"/>
    <property type="evidence" value="ECO:0007669"/>
    <property type="project" value="TreeGrafter"/>
</dbReference>
<dbReference type="EMBL" id="BMNL01000003">
    <property type="protein sequence ID" value="GGP21725.1"/>
    <property type="molecule type" value="Genomic_DNA"/>
</dbReference>
<accession>A0A830GVP9</accession>
<keyword evidence="6" id="KW-1185">Reference proteome</keyword>
<dbReference type="RefSeq" id="WP_188596754.1">
    <property type="nucleotide sequence ID" value="NZ_BMNL01000003.1"/>
</dbReference>
<dbReference type="Gene3D" id="3.40.1280.10">
    <property type="match status" value="1"/>
</dbReference>
<evidence type="ECO:0000256" key="1">
    <source>
        <dbReference type="ARBA" id="ARBA00022490"/>
    </source>
</evidence>
<evidence type="ECO:0000256" key="3">
    <source>
        <dbReference type="ARBA" id="ARBA00022679"/>
    </source>
</evidence>
<keyword evidence="2 5" id="KW-0489">Methyltransferase</keyword>
<evidence type="ECO:0000313" key="5">
    <source>
        <dbReference type="EMBL" id="GGP21725.1"/>
    </source>
</evidence>
<dbReference type="GO" id="GO:0008175">
    <property type="term" value="F:tRNA methyltransferase activity"/>
    <property type="evidence" value="ECO:0007669"/>
    <property type="project" value="InterPro"/>
</dbReference>
<dbReference type="PANTHER" id="PTHR40703">
    <property type="entry name" value="TRNA (PSEUDOURIDINE(54)-N(1))-METHYLTRANSFERASE"/>
    <property type="match status" value="1"/>
</dbReference>
<evidence type="ECO:0000313" key="6">
    <source>
        <dbReference type="Proteomes" id="UP000610960"/>
    </source>
</evidence>
<dbReference type="InterPro" id="IPR029028">
    <property type="entry name" value="Alpha/beta_knot_MTases"/>
</dbReference>
<proteinExistence type="predicted"/>
<dbReference type="Proteomes" id="UP000610960">
    <property type="component" value="Unassembled WGS sequence"/>
</dbReference>
<keyword evidence="4" id="KW-0949">S-adenosyl-L-methionine</keyword>
<reference evidence="5" key="2">
    <citation type="submission" date="2020-09" db="EMBL/GenBank/DDBJ databases">
        <authorList>
            <person name="Sun Q."/>
            <person name="Ohkuma M."/>
        </authorList>
    </citation>
    <scope>NUCLEOTIDE SEQUENCE</scope>
    <source>
        <strain evidence="5">JCM 10088</strain>
    </source>
</reference>
<dbReference type="SUPFAM" id="SSF75217">
    <property type="entry name" value="alpha/beta knot"/>
    <property type="match status" value="1"/>
</dbReference>
<dbReference type="InterPro" id="IPR007158">
    <property type="entry name" value="TrmY"/>
</dbReference>
<protein>
    <submittedName>
        <fullName evidence="5">tRNA (Pseudouridine(54)-N(1))-methyltransferase TrmY</fullName>
    </submittedName>
</protein>
<evidence type="ECO:0000256" key="4">
    <source>
        <dbReference type="ARBA" id="ARBA00022691"/>
    </source>
</evidence>
<reference evidence="5" key="1">
    <citation type="journal article" date="2014" name="Int. J. Syst. Evol. Microbiol.">
        <title>Complete genome sequence of Corynebacterium casei LMG S-19264T (=DSM 44701T), isolated from a smear-ripened cheese.</title>
        <authorList>
            <consortium name="US DOE Joint Genome Institute (JGI-PGF)"/>
            <person name="Walter F."/>
            <person name="Albersmeier A."/>
            <person name="Kalinowski J."/>
            <person name="Ruckert C."/>
        </authorList>
    </citation>
    <scope>NUCLEOTIDE SEQUENCE</scope>
    <source>
        <strain evidence="5">JCM 10088</strain>
    </source>
</reference>
<keyword evidence="3 5" id="KW-0808">Transferase</keyword>
<evidence type="ECO:0000256" key="2">
    <source>
        <dbReference type="ARBA" id="ARBA00022603"/>
    </source>
</evidence>
<dbReference type="OrthoDB" id="27492at2157"/>
<dbReference type="AlphaFoldDB" id="A0A830GVP9"/>
<sequence length="187" mass="20876">MRIFIVKSDTAYIDGEEPPFKTGRLDVMLNSAISAITHRNAQGIRRDVEFFMVMPLNDPPIIHINASKMARVPINEEDMLSLLLDGLRGREGGVNGMQGSLDSLITSLQSRGYSPLYLHEDGVPIKSIRPRENMAFILGNQNGMSNSDEYIMRKRGVRKVSLGPLPYMTWECVAIINAMLDGRILLA</sequence>
<dbReference type="GO" id="GO:0008757">
    <property type="term" value="F:S-adenosylmethionine-dependent methyltransferase activity"/>
    <property type="evidence" value="ECO:0007669"/>
    <property type="project" value="TreeGrafter"/>
</dbReference>
<keyword evidence="1" id="KW-0963">Cytoplasm</keyword>
<comment type="caution">
    <text evidence="5">The sequence shown here is derived from an EMBL/GenBank/DDBJ whole genome shotgun (WGS) entry which is preliminary data.</text>
</comment>
<dbReference type="PANTHER" id="PTHR40703:SF1">
    <property type="entry name" value="TRNA (PSEUDOURIDINE(54)-N(1))-METHYLTRANSFERASE"/>
    <property type="match status" value="1"/>
</dbReference>
<dbReference type="InterPro" id="IPR029026">
    <property type="entry name" value="tRNA_m1G_MTases_N"/>
</dbReference>
<organism evidence="5 6">
    <name type="scientific">Thermocladium modestius</name>
    <dbReference type="NCBI Taxonomy" id="62609"/>
    <lineage>
        <taxon>Archaea</taxon>
        <taxon>Thermoproteota</taxon>
        <taxon>Thermoprotei</taxon>
        <taxon>Thermoproteales</taxon>
        <taxon>Thermoproteaceae</taxon>
        <taxon>Thermocladium</taxon>
    </lineage>
</organism>